<evidence type="ECO:0000313" key="6">
    <source>
        <dbReference type="Proteomes" id="UP001604277"/>
    </source>
</evidence>
<feature type="coiled-coil region" evidence="3">
    <location>
        <begin position="263"/>
        <end position="297"/>
    </location>
</feature>
<feature type="region of interest" description="Disordered" evidence="4">
    <location>
        <begin position="1"/>
        <end position="58"/>
    </location>
</feature>
<feature type="compositionally biased region" description="Polar residues" evidence="4">
    <location>
        <begin position="121"/>
        <end position="131"/>
    </location>
</feature>
<dbReference type="PANTHER" id="PTHR34224:SF2">
    <property type="entry name" value="INTERACTOR OF CONSTITUTIVE ACTIVE ROPS 4"/>
    <property type="match status" value="1"/>
</dbReference>
<dbReference type="SUPFAM" id="SSF57997">
    <property type="entry name" value="Tropomyosin"/>
    <property type="match status" value="1"/>
</dbReference>
<proteinExistence type="inferred from homology"/>
<evidence type="ECO:0000256" key="3">
    <source>
        <dbReference type="SAM" id="Coils"/>
    </source>
</evidence>
<accession>A0ABD1R6S8</accession>
<feature type="region of interest" description="Disordered" evidence="4">
    <location>
        <begin position="155"/>
        <end position="188"/>
    </location>
</feature>
<reference evidence="6" key="1">
    <citation type="submission" date="2024-07" db="EMBL/GenBank/DDBJ databases">
        <title>Two chromosome-level genome assemblies of Korean endemic species Abeliophyllum distichum and Forsythia ovata (Oleaceae).</title>
        <authorList>
            <person name="Jang H."/>
        </authorList>
    </citation>
    <scope>NUCLEOTIDE SEQUENCE [LARGE SCALE GENOMIC DNA]</scope>
</reference>
<dbReference type="AlphaFoldDB" id="A0ABD1R6S8"/>
<sequence length="371" mass="41680">MHQKKSTRGPPHLRTFTSNSDPLHHRLRTDRSRKLADGQPPRGTQSEPANQKKLGTRIADLESNLGQAQEELKSLKDQLALGNVSKNATQKQVEKKTKKQQVILEPLNIQENDSIAVQTQESNEMDNTISHETSDENEQETDVFEVPVEKITMERMTELSPPSDQVELEPKSVGLSTESPATLEPEKPSLYELSLRNDELKLLKARLEEKEKELEVFREENESLKNRLKEKLQEISSVGLKGDEITSRLNQVEQELGRSKSSTVQLNEKLEAAENAKEELETEMKKLQVITEQWRKAADAAASVLAGDVETNGRRISKRRGSMDTHVGNVFKPVDLDSQGLVDDPDDVLGGGKRKGSGIRIVDLWKKKGQK</sequence>
<feature type="coiled-coil region" evidence="3">
    <location>
        <begin position="190"/>
        <end position="238"/>
    </location>
</feature>
<comment type="caution">
    <text evidence="5">The sequence shown here is derived from an EMBL/GenBank/DDBJ whole genome shotgun (WGS) entry which is preliminary data.</text>
</comment>
<evidence type="ECO:0000256" key="4">
    <source>
        <dbReference type="SAM" id="MobiDB-lite"/>
    </source>
</evidence>
<dbReference type="Proteomes" id="UP001604277">
    <property type="component" value="Unassembled WGS sequence"/>
</dbReference>
<keyword evidence="6" id="KW-1185">Reference proteome</keyword>
<evidence type="ECO:0000256" key="2">
    <source>
        <dbReference type="ARBA" id="ARBA00023054"/>
    </source>
</evidence>
<gene>
    <name evidence="5" type="ORF">Fot_44935</name>
</gene>
<name>A0ABD1R6S8_9LAMI</name>
<comment type="similarity">
    <text evidence="1">Belongs to the ICR family.</text>
</comment>
<feature type="region of interest" description="Disordered" evidence="4">
    <location>
        <begin position="121"/>
        <end position="142"/>
    </location>
</feature>
<evidence type="ECO:0000313" key="5">
    <source>
        <dbReference type="EMBL" id="KAL2483491.1"/>
    </source>
</evidence>
<dbReference type="PANTHER" id="PTHR34224">
    <property type="entry name" value="INTERACTOR OF CONSTITUTIVE ACTIVE ROPS 2, CHLOROPLASTIC-RELATED"/>
    <property type="match status" value="1"/>
</dbReference>
<feature type="region of interest" description="Disordered" evidence="4">
    <location>
        <begin position="327"/>
        <end position="356"/>
    </location>
</feature>
<keyword evidence="2 3" id="KW-0175">Coiled coil</keyword>
<dbReference type="InterPro" id="IPR029688">
    <property type="entry name" value="ICR"/>
</dbReference>
<organism evidence="5 6">
    <name type="scientific">Forsythia ovata</name>
    <dbReference type="NCBI Taxonomy" id="205694"/>
    <lineage>
        <taxon>Eukaryota</taxon>
        <taxon>Viridiplantae</taxon>
        <taxon>Streptophyta</taxon>
        <taxon>Embryophyta</taxon>
        <taxon>Tracheophyta</taxon>
        <taxon>Spermatophyta</taxon>
        <taxon>Magnoliopsida</taxon>
        <taxon>eudicotyledons</taxon>
        <taxon>Gunneridae</taxon>
        <taxon>Pentapetalae</taxon>
        <taxon>asterids</taxon>
        <taxon>lamiids</taxon>
        <taxon>Lamiales</taxon>
        <taxon>Oleaceae</taxon>
        <taxon>Forsythieae</taxon>
        <taxon>Forsythia</taxon>
    </lineage>
</organism>
<protein>
    <submittedName>
        <fullName evidence="5">Interactor of constitutive active ROPs 1</fullName>
    </submittedName>
</protein>
<dbReference type="EMBL" id="JBFOLJ010000013">
    <property type="protein sequence ID" value="KAL2483491.1"/>
    <property type="molecule type" value="Genomic_DNA"/>
</dbReference>
<evidence type="ECO:0000256" key="1">
    <source>
        <dbReference type="ARBA" id="ARBA00009778"/>
    </source>
</evidence>